<dbReference type="InterPro" id="IPR051060">
    <property type="entry name" value="Carbamoyltrans_HypF-like"/>
</dbReference>
<dbReference type="Proteomes" id="UP000001366">
    <property type="component" value="Chromosome"/>
</dbReference>
<dbReference type="SUPFAM" id="SSF55821">
    <property type="entry name" value="YrdC/RibB"/>
    <property type="match status" value="1"/>
</dbReference>
<comment type="caution">
    <text evidence="1">Lacks conserved residue(s) required for the propagation of feature annotation.</text>
</comment>
<dbReference type="STRING" id="123214.PERMA_0845"/>
<name>C0QPN6_PERMH</name>
<dbReference type="Pfam" id="PF07503">
    <property type="entry name" value="zf-HYPF"/>
    <property type="match status" value="2"/>
</dbReference>
<dbReference type="PROSITE" id="PS51160">
    <property type="entry name" value="ACYLPHOSPHATASE_3"/>
    <property type="match status" value="1"/>
</dbReference>
<keyword evidence="4" id="KW-1185">Reference proteome</keyword>
<protein>
    <submittedName>
        <fullName evidence="3">HypF finger family</fullName>
    </submittedName>
</protein>
<dbReference type="PaxDb" id="123214-PERMA_0845"/>
<reference evidence="3 4" key="1">
    <citation type="journal article" date="2009" name="J. Bacteriol.">
        <title>Complete and draft genome sequences of six members of the Aquificales.</title>
        <authorList>
            <person name="Reysenbach A.L."/>
            <person name="Hamamura N."/>
            <person name="Podar M."/>
            <person name="Griffiths E."/>
            <person name="Ferreira S."/>
            <person name="Hochstein R."/>
            <person name="Heidelberg J."/>
            <person name="Johnson J."/>
            <person name="Mead D."/>
            <person name="Pohorille A."/>
            <person name="Sarmiento M."/>
            <person name="Schweighofer K."/>
            <person name="Seshadri R."/>
            <person name="Voytek M.A."/>
        </authorList>
    </citation>
    <scope>NUCLEOTIDE SEQUENCE [LARGE SCALE GENOMIC DNA]</scope>
    <source>
        <strain evidence="4">DSM 14350 / EX-H1</strain>
    </source>
</reference>
<gene>
    <name evidence="3" type="ordered locus">PERMA_0845</name>
</gene>
<accession>C0QPN6</accession>
<organism evidence="3 4">
    <name type="scientific">Persephonella marina (strain DSM 14350 / EX-H1)</name>
    <dbReference type="NCBI Taxonomy" id="123214"/>
    <lineage>
        <taxon>Bacteria</taxon>
        <taxon>Pseudomonadati</taxon>
        <taxon>Aquificota</taxon>
        <taxon>Aquificia</taxon>
        <taxon>Aquificales</taxon>
        <taxon>Hydrogenothermaceae</taxon>
        <taxon>Persephonella</taxon>
    </lineage>
</organism>
<dbReference type="SUPFAM" id="SSF54975">
    <property type="entry name" value="Acylphosphatase/BLUF domain-like"/>
    <property type="match status" value="1"/>
</dbReference>
<dbReference type="EMBL" id="CP001230">
    <property type="protein sequence ID" value="ACO04141.1"/>
    <property type="molecule type" value="Genomic_DNA"/>
</dbReference>
<dbReference type="InterPro" id="IPR011125">
    <property type="entry name" value="Znf_HypF"/>
</dbReference>
<dbReference type="PANTHER" id="PTHR42959:SF1">
    <property type="entry name" value="CARBAMOYLTRANSFERASE HYPF"/>
    <property type="match status" value="1"/>
</dbReference>
<dbReference type="PANTHER" id="PTHR42959">
    <property type="entry name" value="CARBAMOYLTRANSFERASE"/>
    <property type="match status" value="1"/>
</dbReference>
<evidence type="ECO:0000256" key="1">
    <source>
        <dbReference type="PROSITE-ProRule" id="PRU00520"/>
    </source>
</evidence>
<dbReference type="Pfam" id="PF00708">
    <property type="entry name" value="Acylphosphatase"/>
    <property type="match status" value="1"/>
</dbReference>
<evidence type="ECO:0000313" key="3">
    <source>
        <dbReference type="EMBL" id="ACO04141.1"/>
    </source>
</evidence>
<feature type="domain" description="Acylphosphatase-like" evidence="2">
    <location>
        <begin position="5"/>
        <end position="91"/>
    </location>
</feature>
<evidence type="ECO:0000313" key="4">
    <source>
        <dbReference type="Proteomes" id="UP000001366"/>
    </source>
</evidence>
<dbReference type="Gene3D" id="3.30.420.40">
    <property type="match status" value="1"/>
</dbReference>
<sequence>MERITLKTEIKYLSENDTVLRFIKQVAERNGIKGYVSREDDRILIISQGSEEQLTSFMEELGSKMPFSIFMRSSSTEVIDHPEEKGFHIKNEDLNIIPLNRSVCINCLEESLNPTDRRFFYPFISCNYCGSQYAFLFEYPFEREKTVFKFFHPCENCKKEYENSSSFRYRYELISCPDCFAPVFYRSKSKERIAFTPEEREKLFNAIAGLVSEGKPVKVKTANGYKVIGTIHEENIKKIREIEKTGRKPVTVLITDISKLDDIAYVNDTQIKALSSQERPVVKLQAKDAFLERDLVSQTGFVNFKLVDDPVLSFIAFFLKERGIPYIFIHDISEDNLDKINDGLDHDVPIVNIQKDTEVFTVGDRILIKEGEKGILPAVLKGKPVYNISVAGDYVAVPVEDGEYLIDRKDKVLPIIDGFLSKADEVRLLDGRYEVINIPYNNIRDFKDYEGALYSVVAEHNLLDQPFVGIYLSTKSDNNCFAVRSHTKPLKQLIKIKPVLLFEDFLKTVKWALEEIKSMSPEGERLISNYAKKFPDIFKKIEKIQLDDNGRESESITAVINLISVILGAFEQNDLSYFEEPAEIFENKALDYPKRKALKVDFFLYEEEGVFYLDWRTTLRSLMSYKIAGTDIPMLSYSFFEGLGEWIVNQSQTALTKLKINNLVLAGDLFSNPVLTGRILKHLPDRNILLNERLPIDVQNIAFGGLFVE</sequence>
<dbReference type="eggNOG" id="COG0068">
    <property type="taxonomic scope" value="Bacteria"/>
</dbReference>
<dbReference type="OrthoDB" id="9808093at2"/>
<dbReference type="HOGENOM" id="CLU_009164_0_0_0"/>
<dbReference type="InterPro" id="IPR055128">
    <property type="entry name" value="HypF_C_2"/>
</dbReference>
<dbReference type="RefSeq" id="WP_012676379.1">
    <property type="nucleotide sequence ID" value="NC_012440.1"/>
</dbReference>
<dbReference type="InterPro" id="IPR017945">
    <property type="entry name" value="DHBP_synth_RibB-like_a/b_dom"/>
</dbReference>
<dbReference type="InterPro" id="IPR036046">
    <property type="entry name" value="Acylphosphatase-like_dom_sf"/>
</dbReference>
<dbReference type="GO" id="GO:0008270">
    <property type="term" value="F:zinc ion binding"/>
    <property type="evidence" value="ECO:0007669"/>
    <property type="project" value="InterPro"/>
</dbReference>
<dbReference type="AlphaFoldDB" id="C0QPN6"/>
<dbReference type="KEGG" id="pmx:PERMA_0845"/>
<dbReference type="Gene3D" id="3.90.870.50">
    <property type="match status" value="1"/>
</dbReference>
<dbReference type="InterPro" id="IPR001792">
    <property type="entry name" value="Acylphosphatase-like_dom"/>
</dbReference>
<evidence type="ECO:0000259" key="2">
    <source>
        <dbReference type="PROSITE" id="PS51160"/>
    </source>
</evidence>
<proteinExistence type="predicted"/>
<dbReference type="GO" id="GO:0051604">
    <property type="term" value="P:protein maturation"/>
    <property type="evidence" value="ECO:0007669"/>
    <property type="project" value="TreeGrafter"/>
</dbReference>
<dbReference type="Pfam" id="PF22521">
    <property type="entry name" value="HypF_C_2"/>
    <property type="match status" value="1"/>
</dbReference>
<dbReference type="GO" id="GO:0016743">
    <property type="term" value="F:carboxyl- or carbamoyltransferase activity"/>
    <property type="evidence" value="ECO:0007669"/>
    <property type="project" value="TreeGrafter"/>
</dbReference>